<dbReference type="Gene3D" id="3.30.360.10">
    <property type="entry name" value="Dihydrodipicolinate Reductase, domain 2"/>
    <property type="match status" value="1"/>
</dbReference>
<feature type="domain" description="Gfo/Idh/MocA-like oxidoreductase N-terminal" evidence="1">
    <location>
        <begin position="53"/>
        <end position="174"/>
    </location>
</feature>
<dbReference type="InterPro" id="IPR006311">
    <property type="entry name" value="TAT_signal"/>
</dbReference>
<dbReference type="PROSITE" id="PS51257">
    <property type="entry name" value="PROKAR_LIPOPROTEIN"/>
    <property type="match status" value="1"/>
</dbReference>
<feature type="domain" description="Gfo/Idh/MocA-like oxidoreductase bacterial type C-terminal" evidence="2">
    <location>
        <begin position="225"/>
        <end position="276"/>
    </location>
</feature>
<accession>A0A399T537</accession>
<evidence type="ECO:0000313" key="3">
    <source>
        <dbReference type="EMBL" id="RIJ49281.1"/>
    </source>
</evidence>
<dbReference type="PANTHER" id="PTHR43818:SF10">
    <property type="entry name" value="NADH-DEPENDENT DEHYDROGENASE-RELATED"/>
    <property type="match status" value="1"/>
</dbReference>
<comment type="caution">
    <text evidence="3">The sequence shown here is derived from an EMBL/GenBank/DDBJ whole genome shotgun (WGS) entry which is preliminary data.</text>
</comment>
<dbReference type="Gene3D" id="3.40.50.720">
    <property type="entry name" value="NAD(P)-binding Rossmann-like Domain"/>
    <property type="match status" value="1"/>
</dbReference>
<dbReference type="InterPro" id="IPR043906">
    <property type="entry name" value="Gfo/Idh/MocA_OxRdtase_bact_C"/>
</dbReference>
<evidence type="ECO:0000313" key="4">
    <source>
        <dbReference type="Proteomes" id="UP000265926"/>
    </source>
</evidence>
<evidence type="ECO:0000259" key="2">
    <source>
        <dbReference type="Pfam" id="PF19051"/>
    </source>
</evidence>
<dbReference type="InterPro" id="IPR050463">
    <property type="entry name" value="Gfo/Idh/MocA_oxidrdct_glycsds"/>
</dbReference>
<proteinExistence type="predicted"/>
<protein>
    <submittedName>
        <fullName evidence="3">Gfo/Idh/MocA family oxidoreductase</fullName>
    </submittedName>
</protein>
<dbReference type="AlphaFoldDB" id="A0A399T537"/>
<dbReference type="InterPro" id="IPR000683">
    <property type="entry name" value="Gfo/Idh/MocA-like_OxRdtase_N"/>
</dbReference>
<gene>
    <name evidence="3" type="ORF">D1614_06950</name>
</gene>
<dbReference type="Proteomes" id="UP000265926">
    <property type="component" value="Unassembled WGS sequence"/>
</dbReference>
<dbReference type="InterPro" id="IPR036291">
    <property type="entry name" value="NAD(P)-bd_dom_sf"/>
</dbReference>
<dbReference type="EMBL" id="QWGR01000003">
    <property type="protein sequence ID" value="RIJ49281.1"/>
    <property type="molecule type" value="Genomic_DNA"/>
</dbReference>
<dbReference type="Pfam" id="PF19051">
    <property type="entry name" value="GFO_IDH_MocA_C2"/>
    <property type="match status" value="1"/>
</dbReference>
<dbReference type="SUPFAM" id="SSF55347">
    <property type="entry name" value="Glyceraldehyde-3-phosphate dehydrogenase-like, C-terminal domain"/>
    <property type="match status" value="1"/>
</dbReference>
<dbReference type="PROSITE" id="PS51318">
    <property type="entry name" value="TAT"/>
    <property type="match status" value="1"/>
</dbReference>
<organism evidence="3 4">
    <name type="scientific">Maribellus luteus</name>
    <dbReference type="NCBI Taxonomy" id="2305463"/>
    <lineage>
        <taxon>Bacteria</taxon>
        <taxon>Pseudomonadati</taxon>
        <taxon>Bacteroidota</taxon>
        <taxon>Bacteroidia</taxon>
        <taxon>Marinilabiliales</taxon>
        <taxon>Prolixibacteraceae</taxon>
        <taxon>Maribellus</taxon>
    </lineage>
</organism>
<keyword evidence="4" id="KW-1185">Reference proteome</keyword>
<dbReference type="OrthoDB" id="9795543at2"/>
<sequence length="510" mass="57199">MSKEVQVPRRDFIKSTAIVATATAISGALVAGCANEEKSAAPEEKKVWDKDKLNIAVVGVGMGWGNMQQCSDENIVALCDVDTRRLAGRIESFKEKYPGKTVPYQYQSHIKMFEEIGDQIDAVIIATPDHTHAKITLDAMKLGKHVYCQKPLTHNVYESRILTQAAEKYKNVVTQMGNQGASGDDTAWVCEAIWSGDIGEVKEVHAWTNRPIWPQCLNRPEDTPALPVELDWDLWLGPAAVRPYSPQYHPWNWRGWYDFGTGALGDMACHILDVVMRSLCLKYPTGIQASSSKWTVESPAESEKVTYYFPEREKFRNVEMPVVSVTWYDGGLKPDRPLEMEDGEMMGDTDGGVLFVGTKGKIVCGCYGKNAKRLPSKDFEGYAPQINERLVPGGIGGHEKDWLRACREKPEERVQPKSHFGYAGPFNEVVVMGTVAPRLAGLERILEWDGEKMEFTNITPEDKIRLPKIVKMDLSTGIPKYQSEYEIINAYDYAKSLINVKPRAGWELVL</sequence>
<evidence type="ECO:0000259" key="1">
    <source>
        <dbReference type="Pfam" id="PF01408"/>
    </source>
</evidence>
<dbReference type="RefSeq" id="WP_119437168.1">
    <property type="nucleotide sequence ID" value="NZ_QWGR01000003.1"/>
</dbReference>
<dbReference type="Pfam" id="PF01408">
    <property type="entry name" value="GFO_IDH_MocA"/>
    <property type="match status" value="1"/>
</dbReference>
<dbReference type="PANTHER" id="PTHR43818">
    <property type="entry name" value="BCDNA.GH03377"/>
    <property type="match status" value="1"/>
</dbReference>
<reference evidence="3 4" key="1">
    <citation type="submission" date="2018-08" db="EMBL/GenBank/DDBJ databases">
        <title>Pallidiluteibacterium maritimus gen. nov., sp. nov., isolated from coastal sediment.</title>
        <authorList>
            <person name="Zhou L.Y."/>
        </authorList>
    </citation>
    <scope>NUCLEOTIDE SEQUENCE [LARGE SCALE GENOMIC DNA]</scope>
    <source>
        <strain evidence="3 4">XSD2</strain>
    </source>
</reference>
<dbReference type="SUPFAM" id="SSF51735">
    <property type="entry name" value="NAD(P)-binding Rossmann-fold domains"/>
    <property type="match status" value="1"/>
</dbReference>
<name>A0A399T537_9BACT</name>
<dbReference type="GO" id="GO:0000166">
    <property type="term" value="F:nucleotide binding"/>
    <property type="evidence" value="ECO:0007669"/>
    <property type="project" value="InterPro"/>
</dbReference>